<name>B9RND5_RICCO</name>
<organism evidence="1 2">
    <name type="scientific">Ricinus communis</name>
    <name type="common">Castor bean</name>
    <dbReference type="NCBI Taxonomy" id="3988"/>
    <lineage>
        <taxon>Eukaryota</taxon>
        <taxon>Viridiplantae</taxon>
        <taxon>Streptophyta</taxon>
        <taxon>Embryophyta</taxon>
        <taxon>Tracheophyta</taxon>
        <taxon>Spermatophyta</taxon>
        <taxon>Magnoliopsida</taxon>
        <taxon>eudicotyledons</taxon>
        <taxon>Gunneridae</taxon>
        <taxon>Pentapetalae</taxon>
        <taxon>rosids</taxon>
        <taxon>fabids</taxon>
        <taxon>Malpighiales</taxon>
        <taxon>Euphorbiaceae</taxon>
        <taxon>Acalyphoideae</taxon>
        <taxon>Acalypheae</taxon>
        <taxon>Ricinus</taxon>
    </lineage>
</organism>
<evidence type="ECO:0000313" key="1">
    <source>
        <dbReference type="EMBL" id="EEF47258.1"/>
    </source>
</evidence>
<accession>B9RND5</accession>
<gene>
    <name evidence="1" type="ORF">RCOM_1346970</name>
</gene>
<dbReference type="AlphaFoldDB" id="B9RND5"/>
<evidence type="ECO:0000313" key="2">
    <source>
        <dbReference type="Proteomes" id="UP000008311"/>
    </source>
</evidence>
<dbReference type="InParanoid" id="B9RND5"/>
<reference evidence="2" key="1">
    <citation type="journal article" date="2010" name="Nat. Biotechnol.">
        <title>Draft genome sequence of the oilseed species Ricinus communis.</title>
        <authorList>
            <person name="Chan A.P."/>
            <person name="Crabtree J."/>
            <person name="Zhao Q."/>
            <person name="Lorenzi H."/>
            <person name="Orvis J."/>
            <person name="Puiu D."/>
            <person name="Melake-Berhan A."/>
            <person name="Jones K.M."/>
            <person name="Redman J."/>
            <person name="Chen G."/>
            <person name="Cahoon E.B."/>
            <person name="Gedil M."/>
            <person name="Stanke M."/>
            <person name="Haas B.J."/>
            <person name="Wortman J.R."/>
            <person name="Fraser-Liggett C.M."/>
            <person name="Ravel J."/>
            <person name="Rabinowicz P.D."/>
        </authorList>
    </citation>
    <scope>NUCLEOTIDE SEQUENCE [LARGE SCALE GENOMIC DNA]</scope>
    <source>
        <strain evidence="2">cv. Hale</strain>
    </source>
</reference>
<keyword evidence="2" id="KW-1185">Reference proteome</keyword>
<sequence length="56" mass="6482">MTEDTPSTEQHHLKLQSLVHILVPPEPRPRGQNKMGVTGSVRVTPMEWYLFYSAKY</sequence>
<protein>
    <submittedName>
        <fullName evidence="1">Uncharacterized protein</fullName>
    </submittedName>
</protein>
<dbReference type="Proteomes" id="UP000008311">
    <property type="component" value="Unassembled WGS sequence"/>
</dbReference>
<proteinExistence type="predicted"/>
<dbReference type="EMBL" id="EQ973790">
    <property type="protein sequence ID" value="EEF47258.1"/>
    <property type="molecule type" value="Genomic_DNA"/>
</dbReference>